<dbReference type="HOGENOM" id="CLU_097408_1_2_1"/>
<reference evidence="7" key="3">
    <citation type="submission" date="2025-08" db="UniProtKB">
        <authorList>
            <consortium name="Ensembl"/>
        </authorList>
    </citation>
    <scope>IDENTIFICATION</scope>
</reference>
<dbReference type="GO" id="GO:0019464">
    <property type="term" value="P:glycine decarboxylation via glycine cleavage system"/>
    <property type="evidence" value="ECO:0000318"/>
    <property type="project" value="GO_Central"/>
</dbReference>
<dbReference type="PROSITE" id="PS50968">
    <property type="entry name" value="BIOTINYL_LIPOYL"/>
    <property type="match status" value="1"/>
</dbReference>
<feature type="domain" description="Lipoyl-binding" evidence="6">
    <location>
        <begin position="69"/>
        <end position="151"/>
    </location>
</feature>
<accession>A0A1W2WG42</accession>
<proteinExistence type="inferred from homology"/>
<dbReference type="KEGG" id="cin:100184495"/>
<evidence type="ECO:0000256" key="1">
    <source>
        <dbReference type="ARBA" id="ARBA00009249"/>
    </source>
</evidence>
<dbReference type="NCBIfam" id="NF002270">
    <property type="entry name" value="PRK01202.1"/>
    <property type="match status" value="1"/>
</dbReference>
<comment type="function">
    <text evidence="5">The H protein shuttles the methylamine group of glycine from the P protein to the T protein.</text>
</comment>
<evidence type="ECO:0000256" key="2">
    <source>
        <dbReference type="ARBA" id="ARBA00022823"/>
    </source>
</evidence>
<comment type="cofactor">
    <cofactor evidence="5">
        <name>(R)-lipoate</name>
        <dbReference type="ChEBI" id="CHEBI:83088"/>
    </cofactor>
    <text evidence="5">Binds 1 lipoyl cofactor covalently.</text>
</comment>
<dbReference type="AlphaFoldDB" id="H2XY20"/>
<feature type="modified residue" description="N6-lipoyllysine" evidence="4">
    <location>
        <position position="110"/>
    </location>
</feature>
<keyword evidence="2 4" id="KW-0450">Lipoyl</keyword>
<comment type="subcellular location">
    <subcellularLocation>
        <location evidence="5">Mitochondrion</location>
    </subcellularLocation>
</comment>
<name>H2XY20_CIOIN</name>
<evidence type="ECO:0000256" key="5">
    <source>
        <dbReference type="RuleBase" id="RU364055"/>
    </source>
</evidence>
<comment type="function">
    <text evidence="3">The glycine cleavage system catalyzes the degradation of glycine. The H protein (GCSH) shuttles the methylamine group of glycine from the P protein (GLDC) to the T protein (GCST). Has a pivotal role in the lipoylation of enzymes involved in cellular energetics such as the mitochondrial dihydrolipoyllysine-residue acetyltransferase component of pyruvate dehydrogenase complex (DLAT), and the mitochondrial dihydrolipoyllysine-residue succinyltransferase component of 2-oxoglutarate dehydrogenase complex (DLST).</text>
</comment>
<dbReference type="FunCoup" id="H2XY20">
    <property type="interactions" value="89"/>
</dbReference>
<dbReference type="InterPro" id="IPR002930">
    <property type="entry name" value="GCV_H"/>
</dbReference>
<dbReference type="InterPro" id="IPR011053">
    <property type="entry name" value="Single_hybrid_motif"/>
</dbReference>
<dbReference type="GO" id="GO:0005739">
    <property type="term" value="C:mitochondrion"/>
    <property type="evidence" value="ECO:0000318"/>
    <property type="project" value="GO_Central"/>
</dbReference>
<dbReference type="STRING" id="7719.ENSCINP00000034554"/>
<comment type="similarity">
    <text evidence="1 5">Belongs to the GcvH family.</text>
</comment>
<dbReference type="InParanoid" id="H2XY20"/>
<dbReference type="GeneTree" id="ENSGT00390000011666"/>
<keyword evidence="5" id="KW-0496">Mitochondrion</keyword>
<comment type="subunit">
    <text evidence="5">The glycine cleavage system is composed of four proteins: P, T, L and H.</text>
</comment>
<dbReference type="EMBL" id="EAAA01001699">
    <property type="status" value="NOT_ANNOTATED_CDS"/>
    <property type="molecule type" value="Genomic_DNA"/>
</dbReference>
<reference evidence="8" key="1">
    <citation type="journal article" date="2002" name="Science">
        <title>The draft genome of Ciona intestinalis: insights into chordate and vertebrate origins.</title>
        <authorList>
            <person name="Dehal P."/>
            <person name="Satou Y."/>
            <person name="Campbell R.K."/>
            <person name="Chapman J."/>
            <person name="Degnan B."/>
            <person name="De Tomaso A."/>
            <person name="Davidson B."/>
            <person name="Di Gregorio A."/>
            <person name="Gelpke M."/>
            <person name="Goodstein D.M."/>
            <person name="Harafuji N."/>
            <person name="Hastings K.E."/>
            <person name="Ho I."/>
            <person name="Hotta K."/>
            <person name="Huang W."/>
            <person name="Kawashima T."/>
            <person name="Lemaire P."/>
            <person name="Martinez D."/>
            <person name="Meinertzhagen I.A."/>
            <person name="Necula S."/>
            <person name="Nonaka M."/>
            <person name="Putnam N."/>
            <person name="Rash S."/>
            <person name="Saiga H."/>
            <person name="Satake M."/>
            <person name="Terry A."/>
            <person name="Yamada L."/>
            <person name="Wang H.G."/>
            <person name="Awazu S."/>
            <person name="Azumi K."/>
            <person name="Boore J."/>
            <person name="Branno M."/>
            <person name="Chin-Bow S."/>
            <person name="DeSantis R."/>
            <person name="Doyle S."/>
            <person name="Francino P."/>
            <person name="Keys D.N."/>
            <person name="Haga S."/>
            <person name="Hayashi H."/>
            <person name="Hino K."/>
            <person name="Imai K.S."/>
            <person name="Inaba K."/>
            <person name="Kano S."/>
            <person name="Kobayashi K."/>
            <person name="Kobayashi M."/>
            <person name="Lee B.I."/>
            <person name="Makabe K.W."/>
            <person name="Manohar C."/>
            <person name="Matassi G."/>
            <person name="Medina M."/>
            <person name="Mochizuki Y."/>
            <person name="Mount S."/>
            <person name="Morishita T."/>
            <person name="Miura S."/>
            <person name="Nakayama A."/>
            <person name="Nishizaka S."/>
            <person name="Nomoto H."/>
            <person name="Ohta F."/>
            <person name="Oishi K."/>
            <person name="Rigoutsos I."/>
            <person name="Sano M."/>
            <person name="Sasaki A."/>
            <person name="Sasakura Y."/>
            <person name="Shoguchi E."/>
            <person name="Shin-i T."/>
            <person name="Spagnuolo A."/>
            <person name="Stainier D."/>
            <person name="Suzuki M.M."/>
            <person name="Tassy O."/>
            <person name="Takatori N."/>
            <person name="Tokuoka M."/>
            <person name="Yagi K."/>
            <person name="Yoshizaki F."/>
            <person name="Wada S."/>
            <person name="Zhang C."/>
            <person name="Hyatt P.D."/>
            <person name="Larimer F."/>
            <person name="Detter C."/>
            <person name="Doggett N."/>
            <person name="Glavina T."/>
            <person name="Hawkins T."/>
            <person name="Richardson P."/>
            <person name="Lucas S."/>
            <person name="Kohara Y."/>
            <person name="Levine M."/>
            <person name="Satoh N."/>
            <person name="Rokhsar D.S."/>
        </authorList>
    </citation>
    <scope>NUCLEOTIDE SEQUENCE [LARGE SCALE GENOMIC DNA]</scope>
</reference>
<dbReference type="CDD" id="cd06848">
    <property type="entry name" value="GCS_H"/>
    <property type="match status" value="1"/>
</dbReference>
<evidence type="ECO:0000259" key="6">
    <source>
        <dbReference type="PROSITE" id="PS50968"/>
    </source>
</evidence>
<dbReference type="RefSeq" id="XP_002127984.1">
    <property type="nucleotide sequence ID" value="XM_002127948.5"/>
</dbReference>
<evidence type="ECO:0000313" key="8">
    <source>
        <dbReference type="Proteomes" id="UP000008144"/>
    </source>
</evidence>
<dbReference type="Gene3D" id="2.40.50.100">
    <property type="match status" value="1"/>
</dbReference>
<dbReference type="NCBIfam" id="TIGR00527">
    <property type="entry name" value="gcvH"/>
    <property type="match status" value="1"/>
</dbReference>
<dbReference type="HAMAP" id="MF_00272">
    <property type="entry name" value="GcvH"/>
    <property type="match status" value="1"/>
</dbReference>
<sequence>MASARLVNAVASKAFKSIQYSRVGFLSISQSNGLLKSFKPHCRRIHTTQLLSDKLFTKDHEWVSIENGVATFGITDYAQEKLGEVVYCELPEVGVECDKDDVIAVVESVKAASDIFAPVSGEVTKANESLVTSPGLINASPEDSAWIAKIKMSNDSDTDGLLNESDYKKLIVSLE</sequence>
<dbReference type="InterPro" id="IPR033753">
    <property type="entry name" value="GCV_H/Fam206"/>
</dbReference>
<gene>
    <name evidence="7" type="primary">LOC100184495</name>
</gene>
<dbReference type="InterPro" id="IPR018247">
    <property type="entry name" value="EF_Hand_1_Ca_BS"/>
</dbReference>
<dbReference type="GO" id="GO:0005960">
    <property type="term" value="C:glycine cleavage complex"/>
    <property type="evidence" value="ECO:0000318"/>
    <property type="project" value="GO_Central"/>
</dbReference>
<evidence type="ECO:0000256" key="4">
    <source>
        <dbReference type="PIRSR" id="PIRSR617453-50"/>
    </source>
</evidence>
<reference evidence="7" key="4">
    <citation type="submission" date="2025-09" db="UniProtKB">
        <authorList>
            <consortium name="Ensembl"/>
        </authorList>
    </citation>
    <scope>IDENTIFICATION</scope>
</reference>
<keyword evidence="5" id="KW-0809">Transit peptide</keyword>
<evidence type="ECO:0000313" key="7">
    <source>
        <dbReference type="Ensembl" id="ENSCINP00000034554.1"/>
    </source>
</evidence>
<organism evidence="7 8">
    <name type="scientific">Ciona intestinalis</name>
    <name type="common">Transparent sea squirt</name>
    <name type="synonym">Ascidia intestinalis</name>
    <dbReference type="NCBI Taxonomy" id="7719"/>
    <lineage>
        <taxon>Eukaryota</taxon>
        <taxon>Metazoa</taxon>
        <taxon>Chordata</taxon>
        <taxon>Tunicata</taxon>
        <taxon>Ascidiacea</taxon>
        <taxon>Phlebobranchia</taxon>
        <taxon>Cionidae</taxon>
        <taxon>Ciona</taxon>
    </lineage>
</organism>
<dbReference type="OMA" id="KEHEWIR"/>
<dbReference type="PANTHER" id="PTHR11715">
    <property type="entry name" value="GLYCINE CLEAVAGE SYSTEM H PROTEIN"/>
    <property type="match status" value="1"/>
</dbReference>
<dbReference type="InterPro" id="IPR000089">
    <property type="entry name" value="Biotin_lipoyl"/>
</dbReference>
<dbReference type="SUPFAM" id="SSF51230">
    <property type="entry name" value="Single hybrid motif"/>
    <property type="match status" value="1"/>
</dbReference>
<dbReference type="Ensembl" id="ENSCINT00000031484.1">
    <property type="protein sequence ID" value="ENSCINP00000034554.1"/>
    <property type="gene ID" value="ENSCING00000022712.1"/>
</dbReference>
<dbReference type="GeneID" id="100184495"/>
<reference evidence="7" key="2">
    <citation type="journal article" date="2008" name="Genome Biol.">
        <title>Improved genome assembly and evidence-based global gene model set for the chordate Ciona intestinalis: new insight into intron and operon populations.</title>
        <authorList>
            <person name="Satou Y."/>
            <person name="Mineta K."/>
            <person name="Ogasawara M."/>
            <person name="Sasakura Y."/>
            <person name="Shoguchi E."/>
            <person name="Ueno K."/>
            <person name="Yamada L."/>
            <person name="Matsumoto J."/>
            <person name="Wasserscheid J."/>
            <person name="Dewar K."/>
            <person name="Wiley G.B."/>
            <person name="Macmil S.L."/>
            <person name="Roe B.A."/>
            <person name="Zeller R.W."/>
            <person name="Hastings K.E."/>
            <person name="Lemaire P."/>
            <person name="Lindquist E."/>
            <person name="Endo T."/>
            <person name="Hotta K."/>
            <person name="Inaba K."/>
        </authorList>
    </citation>
    <scope>NUCLEOTIDE SEQUENCE [LARGE SCALE GENOMIC DNA]</scope>
    <source>
        <strain evidence="7">wild type</strain>
    </source>
</reference>
<dbReference type="PROSITE" id="PS00018">
    <property type="entry name" value="EF_HAND_1"/>
    <property type="match status" value="1"/>
</dbReference>
<accession>H2XY20</accession>
<dbReference type="InterPro" id="IPR017453">
    <property type="entry name" value="GCV_H_sub"/>
</dbReference>
<keyword evidence="8" id="KW-1185">Reference proteome</keyword>
<dbReference type="PANTHER" id="PTHR11715:SF3">
    <property type="entry name" value="GLYCINE CLEAVAGE SYSTEM H PROTEIN-RELATED"/>
    <property type="match status" value="1"/>
</dbReference>
<evidence type="ECO:0000256" key="3">
    <source>
        <dbReference type="ARBA" id="ARBA00046240"/>
    </source>
</evidence>
<dbReference type="Pfam" id="PF01597">
    <property type="entry name" value="GCV_H"/>
    <property type="match status" value="1"/>
</dbReference>
<dbReference type="Proteomes" id="UP000008144">
    <property type="component" value="Chromosome 3"/>
</dbReference>
<dbReference type="OrthoDB" id="10264154at2759"/>
<protein>
    <recommendedName>
        <fullName evidence="5">Glycine cleavage system H protein</fullName>
    </recommendedName>
</protein>